<keyword evidence="1" id="KW-0812">Transmembrane</keyword>
<dbReference type="PaxDb" id="537011-PREVCOP_05525"/>
<dbReference type="AlphaFoldDB" id="D1PE77"/>
<comment type="caution">
    <text evidence="2">The sequence shown here is derived from an EMBL/GenBank/DDBJ whole genome shotgun (WGS) entry which is preliminary data.</text>
</comment>
<accession>D1PE77</accession>
<keyword evidence="1" id="KW-1133">Transmembrane helix</keyword>
<reference evidence="2" key="1">
    <citation type="submission" date="2009-11" db="EMBL/GenBank/DDBJ databases">
        <authorList>
            <person name="Weinstock G."/>
            <person name="Sodergren E."/>
            <person name="Clifton S."/>
            <person name="Fulton L."/>
            <person name="Fulton B."/>
            <person name="Courtney L."/>
            <person name="Fronick C."/>
            <person name="Harrison M."/>
            <person name="Strong C."/>
            <person name="Farmer C."/>
            <person name="Delahaunty K."/>
            <person name="Markovic C."/>
            <person name="Hall O."/>
            <person name="Minx P."/>
            <person name="Tomlinson C."/>
            <person name="Mitreva M."/>
            <person name="Nelson J."/>
            <person name="Hou S."/>
            <person name="Wollam A."/>
            <person name="Pepin K.H."/>
            <person name="Johnson M."/>
            <person name="Bhonagiri V."/>
            <person name="Nash W.E."/>
            <person name="Warren W."/>
            <person name="Chinwalla A."/>
            <person name="Mardis E.R."/>
            <person name="Wilson R.K."/>
        </authorList>
    </citation>
    <scope>NUCLEOTIDE SEQUENCE [LARGE SCALE GENOMIC DNA]</scope>
    <source>
        <strain evidence="2">DSM 18205</strain>
    </source>
</reference>
<evidence type="ECO:0000256" key="1">
    <source>
        <dbReference type="SAM" id="Phobius"/>
    </source>
</evidence>
<name>D1PE77_9BACT</name>
<feature type="transmembrane region" description="Helical" evidence="1">
    <location>
        <begin position="15"/>
        <end position="39"/>
    </location>
</feature>
<gene>
    <name evidence="2" type="ORF">PREVCOP_05525</name>
</gene>
<protein>
    <submittedName>
        <fullName evidence="2">Uncharacterized protein</fullName>
    </submittedName>
</protein>
<dbReference type="STRING" id="537011.PREVCOP_05525"/>
<organism evidence="2 3">
    <name type="scientific">Segatella copri DSM 18205</name>
    <dbReference type="NCBI Taxonomy" id="537011"/>
    <lineage>
        <taxon>Bacteria</taxon>
        <taxon>Pseudomonadati</taxon>
        <taxon>Bacteroidota</taxon>
        <taxon>Bacteroidia</taxon>
        <taxon>Bacteroidales</taxon>
        <taxon>Prevotellaceae</taxon>
        <taxon>Segatella</taxon>
    </lineage>
</organism>
<keyword evidence="1" id="KW-0472">Membrane</keyword>
<dbReference type="Proteomes" id="UP000004477">
    <property type="component" value="Unassembled WGS sequence"/>
</dbReference>
<dbReference type="EMBL" id="ACBX02000021">
    <property type="protein sequence ID" value="EFB35008.1"/>
    <property type="molecule type" value="Genomic_DNA"/>
</dbReference>
<sequence length="80" mass="9432">MMGQEPKSSIPYCNMYIVSSFLFLNYLKCSTILIIRFLAKEDIFRSSAILYAAKLIKTFESIYKNNVKKQLFLQNIWFFG</sequence>
<proteinExistence type="predicted"/>
<evidence type="ECO:0000313" key="3">
    <source>
        <dbReference type="Proteomes" id="UP000004477"/>
    </source>
</evidence>
<keyword evidence="3" id="KW-1185">Reference proteome</keyword>
<dbReference type="HOGENOM" id="CLU_2586778_0_0_10"/>
<evidence type="ECO:0000313" key="2">
    <source>
        <dbReference type="EMBL" id="EFB35008.1"/>
    </source>
</evidence>